<evidence type="ECO:0000313" key="8">
    <source>
        <dbReference type="Proteomes" id="UP000183954"/>
    </source>
</evidence>
<organism evidence="7 8">
    <name type="scientific">Desulfosporosinus lacus DSM 15449</name>
    <dbReference type="NCBI Taxonomy" id="1121420"/>
    <lineage>
        <taxon>Bacteria</taxon>
        <taxon>Bacillati</taxon>
        <taxon>Bacillota</taxon>
        <taxon>Clostridia</taxon>
        <taxon>Eubacteriales</taxon>
        <taxon>Desulfitobacteriaceae</taxon>
        <taxon>Desulfosporosinus</taxon>
    </lineage>
</organism>
<dbReference type="Pfam" id="PF01541">
    <property type="entry name" value="GIY-YIG"/>
    <property type="match status" value="1"/>
</dbReference>
<keyword evidence="1" id="KW-0963">Cytoplasm</keyword>
<feature type="domain" description="GIY-YIG" evidence="6">
    <location>
        <begin position="1"/>
        <end position="80"/>
    </location>
</feature>
<keyword evidence="3" id="KW-0228">DNA excision</keyword>
<dbReference type="PANTHER" id="PTHR30562">
    <property type="entry name" value="UVRC/OXIDOREDUCTASE"/>
    <property type="match status" value="1"/>
</dbReference>
<dbReference type="STRING" id="1121420.SAMN02746098_03663"/>
<evidence type="ECO:0000256" key="5">
    <source>
        <dbReference type="ARBA" id="ARBA00023204"/>
    </source>
</evidence>
<dbReference type="PROSITE" id="PS50164">
    <property type="entry name" value="GIY_YIG"/>
    <property type="match status" value="1"/>
</dbReference>
<gene>
    <name evidence="7" type="ORF">SAMN02746098_03663</name>
</gene>
<dbReference type="FunFam" id="3.40.1440.10:FF:000001">
    <property type="entry name" value="UvrABC system protein C"/>
    <property type="match status" value="1"/>
</dbReference>
<dbReference type="Gene3D" id="3.40.1440.10">
    <property type="entry name" value="GIY-YIG endonuclease"/>
    <property type="match status" value="1"/>
</dbReference>
<keyword evidence="4" id="KW-0267">Excision nuclease</keyword>
<dbReference type="InterPro" id="IPR035901">
    <property type="entry name" value="GIY-YIG_endonuc_sf"/>
</dbReference>
<dbReference type="AlphaFoldDB" id="A0A1M5ZV12"/>
<evidence type="ECO:0000256" key="2">
    <source>
        <dbReference type="ARBA" id="ARBA00022763"/>
    </source>
</evidence>
<dbReference type="InterPro" id="IPR000305">
    <property type="entry name" value="GIY-YIG_endonuc"/>
</dbReference>
<proteinExistence type="predicted"/>
<dbReference type="CDD" id="cd10434">
    <property type="entry name" value="GIY-YIG_UvrC_Cho"/>
    <property type="match status" value="1"/>
</dbReference>
<evidence type="ECO:0000256" key="4">
    <source>
        <dbReference type="ARBA" id="ARBA00022881"/>
    </source>
</evidence>
<evidence type="ECO:0000259" key="6">
    <source>
        <dbReference type="PROSITE" id="PS50164"/>
    </source>
</evidence>
<dbReference type="SUPFAM" id="SSF82771">
    <property type="entry name" value="GIY-YIG endonuclease"/>
    <property type="match status" value="1"/>
</dbReference>
<dbReference type="InterPro" id="IPR047296">
    <property type="entry name" value="GIY-YIG_UvrC_Cho"/>
</dbReference>
<evidence type="ECO:0000313" key="7">
    <source>
        <dbReference type="EMBL" id="SHI27763.1"/>
    </source>
</evidence>
<evidence type="ECO:0000256" key="1">
    <source>
        <dbReference type="ARBA" id="ARBA00022490"/>
    </source>
</evidence>
<dbReference type="InterPro" id="IPR050066">
    <property type="entry name" value="UvrABC_protein_C"/>
</dbReference>
<dbReference type="GO" id="GO:0009380">
    <property type="term" value="C:excinuclease repair complex"/>
    <property type="evidence" value="ECO:0007669"/>
    <property type="project" value="TreeGrafter"/>
</dbReference>
<dbReference type="GO" id="GO:0004518">
    <property type="term" value="F:nuclease activity"/>
    <property type="evidence" value="ECO:0007669"/>
    <property type="project" value="UniProtKB-KW"/>
</dbReference>
<evidence type="ECO:0000256" key="3">
    <source>
        <dbReference type="ARBA" id="ARBA00022769"/>
    </source>
</evidence>
<name>A0A1M5ZV12_9FIRM</name>
<reference evidence="8" key="1">
    <citation type="submission" date="2016-11" db="EMBL/GenBank/DDBJ databases">
        <authorList>
            <person name="Varghese N."/>
            <person name="Submissions S."/>
        </authorList>
    </citation>
    <scope>NUCLEOTIDE SEQUENCE [LARGE SCALE GENOMIC DNA]</scope>
    <source>
        <strain evidence="8">DSM 15449</strain>
    </source>
</reference>
<keyword evidence="8" id="KW-1185">Reference proteome</keyword>
<protein>
    <submittedName>
        <fullName evidence="7">GIY-YIG catalytic domain-containing protein</fullName>
    </submittedName>
</protein>
<dbReference type="GO" id="GO:0006289">
    <property type="term" value="P:nucleotide-excision repair"/>
    <property type="evidence" value="ECO:0007669"/>
    <property type="project" value="InterPro"/>
</dbReference>
<dbReference type="PANTHER" id="PTHR30562:SF1">
    <property type="entry name" value="UVRABC SYSTEM PROTEIN C"/>
    <property type="match status" value="1"/>
</dbReference>
<keyword evidence="5" id="KW-0234">DNA repair</keyword>
<dbReference type="Proteomes" id="UP000183954">
    <property type="component" value="Unassembled WGS sequence"/>
</dbReference>
<accession>A0A1M5ZV12</accession>
<dbReference type="SMART" id="SM00465">
    <property type="entry name" value="GIYc"/>
    <property type="match status" value="1"/>
</dbReference>
<sequence>MKPGVYMMIDSLGNIIYVGKAKNLKNRVSQYFNHQKDRTPKVVEMIHRIHTLKYIVTDTELDAFIEECRLIKEIKPRYNKQMKTDKKYCYIKIMAERYPKVTK</sequence>
<dbReference type="EMBL" id="FQXJ01000015">
    <property type="protein sequence ID" value="SHI27763.1"/>
    <property type="molecule type" value="Genomic_DNA"/>
</dbReference>
<keyword evidence="2" id="KW-0227">DNA damage</keyword>